<dbReference type="GO" id="GO:0003676">
    <property type="term" value="F:nucleic acid binding"/>
    <property type="evidence" value="ECO:0007669"/>
    <property type="project" value="InterPro"/>
</dbReference>
<evidence type="ECO:0000313" key="3">
    <source>
        <dbReference type="Proteomes" id="UP000324897"/>
    </source>
</evidence>
<protein>
    <recommendedName>
        <fullName evidence="1">RNase H type-1 domain-containing protein</fullName>
    </recommendedName>
</protein>
<reference evidence="2 3" key="1">
    <citation type="journal article" date="2019" name="Sci. Rep.">
        <title>A high-quality genome of Eragrostis curvula grass provides insights into Poaceae evolution and supports new strategies to enhance forage quality.</title>
        <authorList>
            <person name="Carballo J."/>
            <person name="Santos B.A.C.M."/>
            <person name="Zappacosta D."/>
            <person name="Garbus I."/>
            <person name="Selva J.P."/>
            <person name="Gallo C.A."/>
            <person name="Diaz A."/>
            <person name="Albertini E."/>
            <person name="Caccamo M."/>
            <person name="Echenique V."/>
        </authorList>
    </citation>
    <scope>NUCLEOTIDE SEQUENCE [LARGE SCALE GENOMIC DNA]</scope>
    <source>
        <strain evidence="3">cv. Victoria</strain>
        <tissue evidence="2">Leaf</tissue>
    </source>
</reference>
<dbReference type="Pfam" id="PF13456">
    <property type="entry name" value="RVT_3"/>
    <property type="match status" value="1"/>
</dbReference>
<dbReference type="PANTHER" id="PTHR47723">
    <property type="entry name" value="OS05G0353850 PROTEIN"/>
    <property type="match status" value="1"/>
</dbReference>
<keyword evidence="3" id="KW-1185">Reference proteome</keyword>
<dbReference type="Gramene" id="TVU20746">
    <property type="protein sequence ID" value="TVU20746"/>
    <property type="gene ID" value="EJB05_30341"/>
</dbReference>
<gene>
    <name evidence="2" type="ORF">EJB05_30341</name>
</gene>
<name>A0A5J9UB25_9POAL</name>
<dbReference type="PANTHER" id="PTHR47723:SF19">
    <property type="entry name" value="POLYNUCLEOTIDYL TRANSFERASE, RIBONUCLEASE H-LIKE SUPERFAMILY PROTEIN"/>
    <property type="match status" value="1"/>
</dbReference>
<accession>A0A5J9UB25</accession>
<dbReference type="InterPro" id="IPR002156">
    <property type="entry name" value="RNaseH_domain"/>
</dbReference>
<evidence type="ECO:0000259" key="1">
    <source>
        <dbReference type="Pfam" id="PF13456"/>
    </source>
</evidence>
<organism evidence="2 3">
    <name type="scientific">Eragrostis curvula</name>
    <name type="common">weeping love grass</name>
    <dbReference type="NCBI Taxonomy" id="38414"/>
    <lineage>
        <taxon>Eukaryota</taxon>
        <taxon>Viridiplantae</taxon>
        <taxon>Streptophyta</taxon>
        <taxon>Embryophyta</taxon>
        <taxon>Tracheophyta</taxon>
        <taxon>Spermatophyta</taxon>
        <taxon>Magnoliopsida</taxon>
        <taxon>Liliopsida</taxon>
        <taxon>Poales</taxon>
        <taxon>Poaceae</taxon>
        <taxon>PACMAD clade</taxon>
        <taxon>Chloridoideae</taxon>
        <taxon>Eragrostideae</taxon>
        <taxon>Eragrostidinae</taxon>
        <taxon>Eragrostis</taxon>
    </lineage>
</organism>
<dbReference type="GO" id="GO:0004523">
    <property type="term" value="F:RNA-DNA hybrid ribonuclease activity"/>
    <property type="evidence" value="ECO:0007669"/>
    <property type="project" value="InterPro"/>
</dbReference>
<dbReference type="CDD" id="cd06222">
    <property type="entry name" value="RNase_H_like"/>
    <property type="match status" value="1"/>
</dbReference>
<dbReference type="OrthoDB" id="692420at2759"/>
<proteinExistence type="predicted"/>
<dbReference type="AlphaFoldDB" id="A0A5J9UB25"/>
<dbReference type="InterPro" id="IPR053151">
    <property type="entry name" value="RNase_H-like"/>
</dbReference>
<sequence length="126" mass="14090">MQSKKRAVEKKRVQEKWQRPRRELGALNVDGVFDVLTERAGLGVIIRNAAGGILLTSEETEALAAREGILLAAEWCKEKALLETECLTVVALLKRLDQKSTLHFIIKEVVDATRSLPGFDVKHVRT</sequence>
<comment type="caution">
    <text evidence="2">The sequence shown here is derived from an EMBL/GenBank/DDBJ whole genome shotgun (WGS) entry which is preliminary data.</text>
</comment>
<dbReference type="Proteomes" id="UP000324897">
    <property type="component" value="Unassembled WGS sequence"/>
</dbReference>
<feature type="domain" description="RNase H type-1" evidence="1">
    <location>
        <begin position="28"/>
        <end position="125"/>
    </location>
</feature>
<dbReference type="EMBL" id="RWGY01000026">
    <property type="protein sequence ID" value="TVU20746.1"/>
    <property type="molecule type" value="Genomic_DNA"/>
</dbReference>
<evidence type="ECO:0000313" key="2">
    <source>
        <dbReference type="EMBL" id="TVU20746.1"/>
    </source>
</evidence>
<feature type="non-terminal residue" evidence="2">
    <location>
        <position position="1"/>
    </location>
</feature>
<dbReference type="InterPro" id="IPR044730">
    <property type="entry name" value="RNase_H-like_dom_plant"/>
</dbReference>